<name>A0A917RVG1_9NOCA</name>
<sequence length="369" mass="39386">MRTLSPGDGKPRKPIRNQTQENNVHKNLRRIAVLLAAAGLLAGCATDSGGDVALTAALPDSVPPGTTLSISVRTARVALQTSGELADLPFTVSDWPAVQAGPDVIQAFRGGAVDIASNAGIPPIHAHATGLDAKIIGVKQRSLPNYHLATAPGSGITDIAGLRGKKIAFSPGQAQGVVVLRTLQAAGIALDEVQLVELNSPQFLTALQGRQIDVAPLGEPSLTKYLDQYRAQGATAVATDAVDALSVLWAPTAVLRDSAKLAAAKKFVEFWARGEVWAWEHPEEWIKSYYVEDQEVSDADGRRILKTTQKPYFPTNWDAAIEWEQETIDLVTGSGFFGDSFDAGELFDRRFEGIAAAAVAPPYRTEESQ</sequence>
<dbReference type="AlphaFoldDB" id="A0A917RVG1"/>
<reference evidence="3" key="2">
    <citation type="submission" date="2020-09" db="EMBL/GenBank/DDBJ databases">
        <authorList>
            <person name="Sun Q."/>
            <person name="Zhou Y."/>
        </authorList>
    </citation>
    <scope>NUCLEOTIDE SEQUENCE</scope>
    <source>
        <strain evidence="3">CGMCC 4.3508</strain>
    </source>
</reference>
<evidence type="ECO:0000313" key="4">
    <source>
        <dbReference type="Proteomes" id="UP000638263"/>
    </source>
</evidence>
<dbReference type="RefSeq" id="WP_189094531.1">
    <property type="nucleotide sequence ID" value="NZ_BMMH01000017.1"/>
</dbReference>
<reference evidence="3" key="1">
    <citation type="journal article" date="2014" name="Int. J. Syst. Evol. Microbiol.">
        <title>Complete genome sequence of Corynebacterium casei LMG S-19264T (=DSM 44701T), isolated from a smear-ripened cheese.</title>
        <authorList>
            <consortium name="US DOE Joint Genome Institute (JGI-PGF)"/>
            <person name="Walter F."/>
            <person name="Albersmeier A."/>
            <person name="Kalinowski J."/>
            <person name="Ruckert C."/>
        </authorList>
    </citation>
    <scope>NUCLEOTIDE SEQUENCE</scope>
    <source>
        <strain evidence="3">CGMCC 4.3508</strain>
    </source>
</reference>
<dbReference type="EMBL" id="BMMH01000017">
    <property type="protein sequence ID" value="GGL35696.1"/>
    <property type="molecule type" value="Genomic_DNA"/>
</dbReference>
<dbReference type="Proteomes" id="UP000638263">
    <property type="component" value="Unassembled WGS sequence"/>
</dbReference>
<dbReference type="Pfam" id="PF09084">
    <property type="entry name" value="NMT1"/>
    <property type="match status" value="1"/>
</dbReference>
<accession>A0A917RVG1</accession>
<protein>
    <submittedName>
        <fullName evidence="3">Sulfonate ABC transporter periplasmic sulfonate-binding protein SsuA</fullName>
    </submittedName>
</protein>
<dbReference type="PANTHER" id="PTHR30024">
    <property type="entry name" value="ALIPHATIC SULFONATES-BINDING PROTEIN-RELATED"/>
    <property type="match status" value="1"/>
</dbReference>
<evidence type="ECO:0000256" key="1">
    <source>
        <dbReference type="SAM" id="MobiDB-lite"/>
    </source>
</evidence>
<gene>
    <name evidence="3" type="ORF">GCM10011588_58130</name>
</gene>
<organism evidence="3 4">
    <name type="scientific">Nocardia jinanensis</name>
    <dbReference type="NCBI Taxonomy" id="382504"/>
    <lineage>
        <taxon>Bacteria</taxon>
        <taxon>Bacillati</taxon>
        <taxon>Actinomycetota</taxon>
        <taxon>Actinomycetes</taxon>
        <taxon>Mycobacteriales</taxon>
        <taxon>Nocardiaceae</taxon>
        <taxon>Nocardia</taxon>
    </lineage>
</organism>
<proteinExistence type="predicted"/>
<dbReference type="InterPro" id="IPR015168">
    <property type="entry name" value="SsuA/THI5"/>
</dbReference>
<feature type="domain" description="SsuA/THI5-like" evidence="2">
    <location>
        <begin position="103"/>
        <end position="284"/>
    </location>
</feature>
<evidence type="ECO:0000313" key="3">
    <source>
        <dbReference type="EMBL" id="GGL35696.1"/>
    </source>
</evidence>
<evidence type="ECO:0000259" key="2">
    <source>
        <dbReference type="Pfam" id="PF09084"/>
    </source>
</evidence>
<feature type="region of interest" description="Disordered" evidence="1">
    <location>
        <begin position="1"/>
        <end position="22"/>
    </location>
</feature>
<keyword evidence="4" id="KW-1185">Reference proteome</keyword>
<dbReference type="Gene3D" id="3.40.190.10">
    <property type="entry name" value="Periplasmic binding protein-like II"/>
    <property type="match status" value="2"/>
</dbReference>
<comment type="caution">
    <text evidence="3">The sequence shown here is derived from an EMBL/GenBank/DDBJ whole genome shotgun (WGS) entry which is preliminary data.</text>
</comment>
<dbReference type="SUPFAM" id="SSF53850">
    <property type="entry name" value="Periplasmic binding protein-like II"/>
    <property type="match status" value="1"/>
</dbReference>